<comment type="caution">
    <text evidence="1">The sequence shown here is derived from an EMBL/GenBank/DDBJ whole genome shotgun (WGS) entry which is preliminary data.</text>
</comment>
<evidence type="ECO:0000313" key="4">
    <source>
        <dbReference type="Proteomes" id="UP000093336"/>
    </source>
</evidence>
<dbReference type="RefSeq" id="WP_058449184.1">
    <property type="nucleotide sequence ID" value="NZ_CAAAJF010000010.1"/>
</dbReference>
<dbReference type="EMBL" id="LYOZ01000033">
    <property type="protein sequence ID" value="OCH97536.1"/>
    <property type="molecule type" value="Genomic_DNA"/>
</dbReference>
<evidence type="ECO:0000313" key="3">
    <source>
        <dbReference type="Proteomes" id="UP000054715"/>
    </source>
</evidence>
<sequence length="77" mass="8884">MGQGNMDLYLKIQRIRYQGGNRALKKRILDEFCETHHYHRKAAARLLRQLPIPDTDSISCEKKVRPVSNTLSAIDGF</sequence>
<dbReference type="EMBL" id="LNYG01000013">
    <property type="protein sequence ID" value="KTD06964.1"/>
    <property type="molecule type" value="Genomic_DNA"/>
</dbReference>
<gene>
    <name evidence="2" type="ORF">A8135_14180</name>
    <name evidence="1" type="ORF">Ljam_1159</name>
</gene>
<evidence type="ECO:0008006" key="5">
    <source>
        <dbReference type="Google" id="ProtNLM"/>
    </source>
</evidence>
<reference evidence="2 4" key="2">
    <citation type="submission" date="2016-05" db="EMBL/GenBank/DDBJ databases">
        <authorList>
            <person name="Prochazka B."/>
            <person name="Indra A."/>
            <person name="Hasenberger P."/>
            <person name="Blaschitz M."/>
            <person name="Wagner L."/>
            <person name="Wewalka G."/>
            <person name="Sorschag S."/>
            <person name="Schmid D."/>
            <person name="Ruppitsch W."/>
        </authorList>
    </citation>
    <scope>NUCLEOTIDE SEQUENCE [LARGE SCALE GENOMIC DNA]</scope>
    <source>
        <strain evidence="2 4">974010_12</strain>
    </source>
</reference>
<protein>
    <recommendedName>
        <fullName evidence="5">Integrase</fullName>
    </recommendedName>
</protein>
<name>A0A0W0UGE0_9GAMM</name>
<dbReference type="PATRIC" id="fig|455.5.peg.1227"/>
<evidence type="ECO:0000313" key="1">
    <source>
        <dbReference type="EMBL" id="KTD06964.1"/>
    </source>
</evidence>
<dbReference type="Proteomes" id="UP000054715">
    <property type="component" value="Unassembled WGS sequence"/>
</dbReference>
<dbReference type="Proteomes" id="UP000093336">
    <property type="component" value="Unassembled WGS sequence"/>
</dbReference>
<dbReference type="AlphaFoldDB" id="A0A0W0UGE0"/>
<keyword evidence="4" id="KW-1185">Reference proteome</keyword>
<evidence type="ECO:0000313" key="2">
    <source>
        <dbReference type="EMBL" id="OCH97536.1"/>
    </source>
</evidence>
<organism evidence="1 3">
    <name type="scientific">Legionella jamestowniensis</name>
    <dbReference type="NCBI Taxonomy" id="455"/>
    <lineage>
        <taxon>Bacteria</taxon>
        <taxon>Pseudomonadati</taxon>
        <taxon>Pseudomonadota</taxon>
        <taxon>Gammaproteobacteria</taxon>
        <taxon>Legionellales</taxon>
        <taxon>Legionellaceae</taxon>
        <taxon>Legionella</taxon>
    </lineage>
</organism>
<accession>A0A0W0UGE0</accession>
<reference evidence="1 3" key="1">
    <citation type="submission" date="2015-11" db="EMBL/GenBank/DDBJ databases">
        <title>Genomic analysis of 38 Legionella species identifies large and diverse effector repertoires.</title>
        <authorList>
            <person name="Burstein D."/>
            <person name="Amaro F."/>
            <person name="Zusman T."/>
            <person name="Lifshitz Z."/>
            <person name="Cohen O."/>
            <person name="Gilbert J.A."/>
            <person name="Pupko T."/>
            <person name="Shuman H.A."/>
            <person name="Segal G."/>
        </authorList>
    </citation>
    <scope>NUCLEOTIDE SEQUENCE [LARGE SCALE GENOMIC DNA]</scope>
    <source>
        <strain evidence="1 3">JA-26-G1-E2</strain>
    </source>
</reference>
<proteinExistence type="predicted"/>
<dbReference type="STRING" id="455.Ljam_1159"/>